<protein>
    <submittedName>
        <fullName evidence="2">Uncharacterized protein</fullName>
    </submittedName>
</protein>
<organism evidence="2">
    <name type="scientific">bioreactor metagenome</name>
    <dbReference type="NCBI Taxonomy" id="1076179"/>
    <lineage>
        <taxon>unclassified sequences</taxon>
        <taxon>metagenomes</taxon>
        <taxon>ecological metagenomes</taxon>
    </lineage>
</organism>
<feature type="transmembrane region" description="Helical" evidence="1">
    <location>
        <begin position="118"/>
        <end position="139"/>
    </location>
</feature>
<dbReference type="EMBL" id="VSSQ01111939">
    <property type="protein sequence ID" value="MPN49052.1"/>
    <property type="molecule type" value="Genomic_DNA"/>
</dbReference>
<proteinExistence type="predicted"/>
<keyword evidence="1" id="KW-0812">Transmembrane</keyword>
<accession>A0A645IDY2</accession>
<reference evidence="2" key="1">
    <citation type="submission" date="2019-08" db="EMBL/GenBank/DDBJ databases">
        <authorList>
            <person name="Kucharzyk K."/>
            <person name="Murdoch R.W."/>
            <person name="Higgins S."/>
            <person name="Loffler F."/>
        </authorList>
    </citation>
    <scope>NUCLEOTIDE SEQUENCE</scope>
</reference>
<gene>
    <name evidence="2" type="ORF">SDC9_196665</name>
</gene>
<evidence type="ECO:0000256" key="1">
    <source>
        <dbReference type="SAM" id="Phobius"/>
    </source>
</evidence>
<sequence>MRIDKCSSPRPLTLNISGRSVSSTLNETSVSVSRISRAASFLAVIGSPSLPAKGELFTRKLICKVGSSIFNRGKASTAPGSPIVSPTLILPRPATAAISPAATSSVSMRSRPRKPKSLVILACSFVPSRLAISTMAPAFSAPRLTRPMAIRPR</sequence>
<keyword evidence="1" id="KW-0472">Membrane</keyword>
<dbReference type="AlphaFoldDB" id="A0A645IDY2"/>
<comment type="caution">
    <text evidence="2">The sequence shown here is derived from an EMBL/GenBank/DDBJ whole genome shotgun (WGS) entry which is preliminary data.</text>
</comment>
<evidence type="ECO:0000313" key="2">
    <source>
        <dbReference type="EMBL" id="MPN49052.1"/>
    </source>
</evidence>
<keyword evidence="1" id="KW-1133">Transmembrane helix</keyword>
<name>A0A645IDY2_9ZZZZ</name>